<dbReference type="RefSeq" id="WP_345602492.1">
    <property type="nucleotide sequence ID" value="NZ_BAABJO010000001.1"/>
</dbReference>
<name>A0ABP9N5F1_9PSEU</name>
<feature type="transmembrane region" description="Helical" evidence="1">
    <location>
        <begin position="159"/>
        <end position="179"/>
    </location>
</feature>
<feature type="transmembrane region" description="Helical" evidence="1">
    <location>
        <begin position="199"/>
        <end position="225"/>
    </location>
</feature>
<proteinExistence type="predicted"/>
<keyword evidence="1" id="KW-0812">Transmembrane</keyword>
<evidence type="ECO:0000313" key="3">
    <source>
        <dbReference type="Proteomes" id="UP001500804"/>
    </source>
</evidence>
<dbReference type="Pfam" id="PF11139">
    <property type="entry name" value="SfLAP"/>
    <property type="match status" value="1"/>
</dbReference>
<keyword evidence="1" id="KW-0472">Membrane</keyword>
<gene>
    <name evidence="2" type="ORF">GCM10023320_01400</name>
</gene>
<dbReference type="Proteomes" id="UP001500804">
    <property type="component" value="Unassembled WGS sequence"/>
</dbReference>
<evidence type="ECO:0008006" key="4">
    <source>
        <dbReference type="Google" id="ProtNLM"/>
    </source>
</evidence>
<feature type="transmembrane region" description="Helical" evidence="1">
    <location>
        <begin position="71"/>
        <end position="91"/>
    </location>
</feature>
<evidence type="ECO:0000256" key="1">
    <source>
        <dbReference type="SAM" id="Phobius"/>
    </source>
</evidence>
<comment type="caution">
    <text evidence="2">The sequence shown here is derived from an EMBL/GenBank/DDBJ whole genome shotgun (WGS) entry which is preliminary data.</text>
</comment>
<keyword evidence="1" id="KW-1133">Transmembrane helix</keyword>
<organism evidence="2 3">
    <name type="scientific">Pseudonocardia adelaidensis</name>
    <dbReference type="NCBI Taxonomy" id="648754"/>
    <lineage>
        <taxon>Bacteria</taxon>
        <taxon>Bacillati</taxon>
        <taxon>Actinomycetota</taxon>
        <taxon>Actinomycetes</taxon>
        <taxon>Pseudonocardiales</taxon>
        <taxon>Pseudonocardiaceae</taxon>
        <taxon>Pseudonocardia</taxon>
    </lineage>
</organism>
<feature type="transmembrane region" description="Helical" evidence="1">
    <location>
        <begin position="35"/>
        <end position="59"/>
    </location>
</feature>
<dbReference type="InterPro" id="IPR021315">
    <property type="entry name" value="Gap/Sap"/>
</dbReference>
<dbReference type="EMBL" id="BAABJO010000001">
    <property type="protein sequence ID" value="GAA5110079.1"/>
    <property type="molecule type" value="Genomic_DNA"/>
</dbReference>
<reference evidence="3" key="1">
    <citation type="journal article" date="2019" name="Int. J. Syst. Evol. Microbiol.">
        <title>The Global Catalogue of Microorganisms (GCM) 10K type strain sequencing project: providing services to taxonomists for standard genome sequencing and annotation.</title>
        <authorList>
            <consortium name="The Broad Institute Genomics Platform"/>
            <consortium name="The Broad Institute Genome Sequencing Center for Infectious Disease"/>
            <person name="Wu L."/>
            <person name="Ma J."/>
        </authorList>
    </citation>
    <scope>NUCLEOTIDE SEQUENCE [LARGE SCALE GENOMIC DNA]</scope>
    <source>
        <strain evidence="3">JCM 18302</strain>
    </source>
</reference>
<protein>
    <recommendedName>
        <fullName evidence="4">Sap-like sulfolipid-1-addressing protein</fullName>
    </recommendedName>
</protein>
<sequence>MSTEAVFLALTAVIRPTSAAAVFAMVSSRRPQRLLVAYLAAGLAFSVAVGTLVVVLLGGLQSARASSVRPLLDLVLGICALGGAVSAWIGWLPRSRPRGPVDGDSVEPDSWLRRRLRDLSPSGAAAAGVLTHLPGLVYLAALNAIAATGSGFAGGVLQVVLYNGIWFSLAIVALVLSVYRPTVSREFLERFVAWTREHLRVILVVSFGVVGGYLVAVGVTGLVGVAS</sequence>
<keyword evidence="3" id="KW-1185">Reference proteome</keyword>
<accession>A0ABP9N5F1</accession>
<feature type="transmembrane region" description="Helical" evidence="1">
    <location>
        <begin position="124"/>
        <end position="147"/>
    </location>
</feature>
<evidence type="ECO:0000313" key="2">
    <source>
        <dbReference type="EMBL" id="GAA5110079.1"/>
    </source>
</evidence>